<keyword evidence="6 7" id="KW-0539">Nucleus</keyword>
<accession>A0A8H6SFQ3</accession>
<comment type="subcellular location">
    <subcellularLocation>
        <location evidence="2 7">Nucleus</location>
        <location evidence="2 7">Nucleolus</location>
    </subcellularLocation>
</comment>
<evidence type="ECO:0000256" key="2">
    <source>
        <dbReference type="ARBA" id="ARBA00004604"/>
    </source>
</evidence>
<feature type="compositionally biased region" description="Low complexity" evidence="8">
    <location>
        <begin position="1"/>
        <end position="23"/>
    </location>
</feature>
<comment type="function">
    <text evidence="1 7">GTPase that associates with pre-60S ribosomal subunits in the nucleolus and is required for their nuclear export and maturation.</text>
</comment>
<feature type="domain" description="CP-type G" evidence="9">
    <location>
        <begin position="220"/>
        <end position="381"/>
    </location>
</feature>
<keyword evidence="4 7" id="KW-0547">Nucleotide-binding</keyword>
<dbReference type="Gene3D" id="3.40.50.300">
    <property type="entry name" value="P-loop containing nucleotide triphosphate hydrolases"/>
    <property type="match status" value="1"/>
</dbReference>
<evidence type="ECO:0000256" key="4">
    <source>
        <dbReference type="ARBA" id="ARBA00022741"/>
    </source>
</evidence>
<comment type="caution">
    <text evidence="10">The sequence shown here is derived from an EMBL/GenBank/DDBJ whole genome shotgun (WGS) entry which is preliminary data.</text>
</comment>
<dbReference type="InterPro" id="IPR030378">
    <property type="entry name" value="G_CP_dom"/>
</dbReference>
<name>A0A8H6SFQ3_MYCCL</name>
<dbReference type="InterPro" id="IPR012971">
    <property type="entry name" value="NOG2_N_dom"/>
</dbReference>
<sequence length="661" mass="73584">MAPTKKTSGSPSKTRSSTSSSKISLKKVKGENFYRDAKKVARAKMLNGGKPVRDKDGKIIQAAAYQKGEDETKPGRVQPDRRWFGNTRVISQTALDHFRTSLSGKKDDPYSVLLRRNKLPMALLDDAQNSSLRKRPHIVEVEPFSETFGPKAQRKRPRIEASSFDELSKLGSAAAEKAEEVAFENGTGTVERLASSVVEAPTHADYHEPIYAKGTSRRIYGELYKVIDSSDVILHVLDARDPLGTMCDSVLEFIKKEKSHKQVVLVINKCDLVPNWVTERYIKHLTPRYPTIAFHASPNHSFGKGALIQLLRQFAQLHSDKKQISVGFMGYPNVGKSSVINTLKSGKVCRVAPVPGETKVWQYITLTRRIYLIDCPGIVPTSAAGDSETATVLKGVVRVEALSSPSDHVPELMSRVKPVYLSRTYGVSLPDGQDKWEPEEFLETLARMKGRLRKHGEPDLDAVAKIVLSDWVRGRIPFFVPPPERSEELNEREAKEKAKAERAKAKGKGKEVEEVAGVRQNLGTMMQKNTFVPEDIRPLDDVFVGPADAVEENEQEDDLEDGDEAGGDEAEQDEEEEELTWNDVWEGVGEDGDEAADQPKASLDDDDADDEEDDEAPKKEPRMKTNKKKATNFYSGANVKNKNRSKAALLKSLPHGKRGRR</sequence>
<dbReference type="GO" id="GO:0005730">
    <property type="term" value="C:nucleolus"/>
    <property type="evidence" value="ECO:0007669"/>
    <property type="project" value="UniProtKB-SubCell"/>
</dbReference>
<keyword evidence="5 7" id="KW-0342">GTP-binding</keyword>
<dbReference type="OrthoDB" id="444945at2759"/>
<feature type="region of interest" description="Disordered" evidence="8">
    <location>
        <begin position="540"/>
        <end position="661"/>
    </location>
</feature>
<dbReference type="PANTHER" id="PTHR11089">
    <property type="entry name" value="GTP-BINDING PROTEIN-RELATED"/>
    <property type="match status" value="1"/>
</dbReference>
<evidence type="ECO:0000256" key="6">
    <source>
        <dbReference type="ARBA" id="ARBA00023242"/>
    </source>
</evidence>
<feature type="compositionally biased region" description="Acidic residues" evidence="8">
    <location>
        <begin position="549"/>
        <end position="580"/>
    </location>
</feature>
<dbReference type="Pfam" id="PF08153">
    <property type="entry name" value="NGP1NT"/>
    <property type="match status" value="1"/>
</dbReference>
<dbReference type="FunFam" id="3.40.50.300:FF:000559">
    <property type="entry name" value="Nuclear/nucleolar GTPase 2"/>
    <property type="match status" value="1"/>
</dbReference>
<evidence type="ECO:0000256" key="5">
    <source>
        <dbReference type="ARBA" id="ARBA00023134"/>
    </source>
</evidence>
<comment type="similarity">
    <text evidence="7">Belongs to the TRAFAC class YlqF/YawG GTPase family. NOG2 subfamily.</text>
</comment>
<dbReference type="InterPro" id="IPR023179">
    <property type="entry name" value="GTP-bd_ortho_bundle_sf"/>
</dbReference>
<keyword evidence="11" id="KW-1185">Reference proteome</keyword>
<dbReference type="Gene3D" id="1.10.1580.10">
    <property type="match status" value="1"/>
</dbReference>
<evidence type="ECO:0000313" key="10">
    <source>
        <dbReference type="EMBL" id="KAF7297915.1"/>
    </source>
</evidence>
<dbReference type="Proteomes" id="UP000613580">
    <property type="component" value="Unassembled WGS sequence"/>
</dbReference>
<protein>
    <recommendedName>
        <fullName evidence="3 7">Nucleolar GTP-binding protein 2</fullName>
    </recommendedName>
</protein>
<dbReference type="InterPro" id="IPR024929">
    <property type="entry name" value="GNL2_CP_dom"/>
</dbReference>
<dbReference type="AlphaFoldDB" id="A0A8H6SFQ3"/>
<dbReference type="EMBL" id="JACAZE010000015">
    <property type="protein sequence ID" value="KAF7297915.1"/>
    <property type="molecule type" value="Genomic_DNA"/>
</dbReference>
<dbReference type="SUPFAM" id="SSF52540">
    <property type="entry name" value="P-loop containing nucleoside triphosphate hydrolases"/>
    <property type="match status" value="1"/>
</dbReference>
<dbReference type="GO" id="GO:0005525">
    <property type="term" value="F:GTP binding"/>
    <property type="evidence" value="ECO:0007669"/>
    <property type="project" value="UniProtKB-KW"/>
</dbReference>
<dbReference type="PANTHER" id="PTHR11089:SF9">
    <property type="entry name" value="NUCLEOLAR GTP-BINDING PROTEIN 2"/>
    <property type="match status" value="1"/>
</dbReference>
<dbReference type="CDD" id="cd01858">
    <property type="entry name" value="NGP_1"/>
    <property type="match status" value="1"/>
</dbReference>
<dbReference type="InterPro" id="IPR027417">
    <property type="entry name" value="P-loop_NTPase"/>
</dbReference>
<proteinExistence type="inferred from homology"/>
<evidence type="ECO:0000256" key="7">
    <source>
        <dbReference type="RuleBase" id="RU364023"/>
    </source>
</evidence>
<feature type="region of interest" description="Disordered" evidence="8">
    <location>
        <begin position="483"/>
        <end position="512"/>
    </location>
</feature>
<feature type="compositionally biased region" description="Basic and acidic residues" evidence="8">
    <location>
        <begin position="484"/>
        <end position="512"/>
    </location>
</feature>
<organism evidence="10 11">
    <name type="scientific">Mycena chlorophos</name>
    <name type="common">Agaric fungus</name>
    <name type="synonym">Agaricus chlorophos</name>
    <dbReference type="NCBI Taxonomy" id="658473"/>
    <lineage>
        <taxon>Eukaryota</taxon>
        <taxon>Fungi</taxon>
        <taxon>Dikarya</taxon>
        <taxon>Basidiomycota</taxon>
        <taxon>Agaricomycotina</taxon>
        <taxon>Agaricomycetes</taxon>
        <taxon>Agaricomycetidae</taxon>
        <taxon>Agaricales</taxon>
        <taxon>Marasmiineae</taxon>
        <taxon>Mycenaceae</taxon>
        <taxon>Mycena</taxon>
    </lineage>
</organism>
<gene>
    <name evidence="10" type="ORF">HMN09_01012300</name>
</gene>
<dbReference type="PRINTS" id="PR00326">
    <property type="entry name" value="GTP1OBG"/>
</dbReference>
<evidence type="ECO:0000256" key="8">
    <source>
        <dbReference type="SAM" id="MobiDB-lite"/>
    </source>
</evidence>
<evidence type="ECO:0000259" key="9">
    <source>
        <dbReference type="PROSITE" id="PS51721"/>
    </source>
</evidence>
<feature type="region of interest" description="Disordered" evidence="8">
    <location>
        <begin position="1"/>
        <end position="24"/>
    </location>
</feature>
<feature type="compositionally biased region" description="Acidic residues" evidence="8">
    <location>
        <begin position="604"/>
        <end position="615"/>
    </location>
</feature>
<evidence type="ECO:0000256" key="1">
    <source>
        <dbReference type="ARBA" id="ARBA00003892"/>
    </source>
</evidence>
<dbReference type="InterPro" id="IPR006073">
    <property type="entry name" value="GTP-bd"/>
</dbReference>
<dbReference type="InterPro" id="IPR050755">
    <property type="entry name" value="TRAFAC_YlqF/YawG_RiboMat"/>
</dbReference>
<dbReference type="Pfam" id="PF01926">
    <property type="entry name" value="MMR_HSR1"/>
    <property type="match status" value="1"/>
</dbReference>
<dbReference type="PROSITE" id="PS51721">
    <property type="entry name" value="G_CP"/>
    <property type="match status" value="1"/>
</dbReference>
<evidence type="ECO:0000313" key="11">
    <source>
        <dbReference type="Proteomes" id="UP000613580"/>
    </source>
</evidence>
<reference evidence="10" key="1">
    <citation type="submission" date="2020-05" db="EMBL/GenBank/DDBJ databases">
        <title>Mycena genomes resolve the evolution of fungal bioluminescence.</title>
        <authorList>
            <person name="Tsai I.J."/>
        </authorList>
    </citation>
    <scope>NUCLEOTIDE SEQUENCE</scope>
    <source>
        <strain evidence="10">110903Hualien_Pintung</strain>
    </source>
</reference>
<evidence type="ECO:0000256" key="3">
    <source>
        <dbReference type="ARBA" id="ARBA00022127"/>
    </source>
</evidence>